<dbReference type="InterPro" id="IPR006558">
    <property type="entry name" value="LamG-like"/>
</dbReference>
<evidence type="ECO:0000256" key="1">
    <source>
        <dbReference type="ARBA" id="ARBA00022729"/>
    </source>
</evidence>
<protein>
    <submittedName>
        <fullName evidence="6">DUF1735 domain-containing protein</fullName>
    </submittedName>
</protein>
<dbReference type="Gene3D" id="2.60.120.200">
    <property type="match status" value="1"/>
</dbReference>
<dbReference type="EMBL" id="WDED01000029">
    <property type="protein sequence ID" value="KAB6145510.1"/>
    <property type="molecule type" value="Genomic_DNA"/>
</dbReference>
<name>A0A7J5PTP1_9BACE</name>
<evidence type="ECO:0000259" key="5">
    <source>
        <dbReference type="SMART" id="SM00560"/>
    </source>
</evidence>
<evidence type="ECO:0000256" key="4">
    <source>
        <dbReference type="SAM" id="SignalP"/>
    </source>
</evidence>
<dbReference type="PROSITE" id="PS51257">
    <property type="entry name" value="PROKAR_LIPOPROTEIN"/>
    <property type="match status" value="1"/>
</dbReference>
<dbReference type="AlphaFoldDB" id="A0A7J5PTP1"/>
<dbReference type="SUPFAM" id="SSF49899">
    <property type="entry name" value="Concanavalin A-like lectins/glucanases"/>
    <property type="match status" value="1"/>
</dbReference>
<evidence type="ECO:0000313" key="6">
    <source>
        <dbReference type="EMBL" id="KAB6145510.1"/>
    </source>
</evidence>
<comment type="caution">
    <text evidence="6">The sequence shown here is derived from an EMBL/GenBank/DDBJ whole genome shotgun (WGS) entry which is preliminary data.</text>
</comment>
<feature type="signal peptide" evidence="4">
    <location>
        <begin position="1"/>
        <end position="22"/>
    </location>
</feature>
<reference evidence="6 7" key="1">
    <citation type="journal article" date="2019" name="Nat. Med.">
        <title>A library of human gut bacterial isolates paired with longitudinal multiomics data enables mechanistic microbiome research.</title>
        <authorList>
            <person name="Poyet M."/>
            <person name="Groussin M."/>
            <person name="Gibbons S.M."/>
            <person name="Avila-Pacheco J."/>
            <person name="Jiang X."/>
            <person name="Kearney S.M."/>
            <person name="Perrotta A.R."/>
            <person name="Berdy B."/>
            <person name="Zhao S."/>
            <person name="Lieberman T.D."/>
            <person name="Swanson P.K."/>
            <person name="Smith M."/>
            <person name="Roesemann S."/>
            <person name="Alexander J.E."/>
            <person name="Rich S.A."/>
            <person name="Livny J."/>
            <person name="Vlamakis H."/>
            <person name="Clish C."/>
            <person name="Bullock K."/>
            <person name="Deik A."/>
            <person name="Scott J."/>
            <person name="Pierce K.A."/>
            <person name="Xavier R.J."/>
            <person name="Alm E.J."/>
        </authorList>
    </citation>
    <scope>NUCLEOTIDE SEQUENCE [LARGE SCALE GENOMIC DNA]</scope>
    <source>
        <strain evidence="6 7">BIOML-A58</strain>
    </source>
</reference>
<dbReference type="InterPro" id="IPR013728">
    <property type="entry name" value="BT_3987-like_N"/>
</dbReference>
<dbReference type="Gene3D" id="2.60.40.1740">
    <property type="entry name" value="hypothetical protein (bacova_03559)"/>
    <property type="match status" value="1"/>
</dbReference>
<dbReference type="RefSeq" id="WP_151935227.1">
    <property type="nucleotide sequence ID" value="NZ_JBCHGU010000006.1"/>
</dbReference>
<dbReference type="SMART" id="SM00560">
    <property type="entry name" value="LamGL"/>
    <property type="match status" value="1"/>
</dbReference>
<keyword evidence="1 4" id="KW-0732">Signal</keyword>
<dbReference type="GO" id="GO:0005975">
    <property type="term" value="P:carbohydrate metabolic process"/>
    <property type="evidence" value="ECO:0007669"/>
    <property type="project" value="UniProtKB-ARBA"/>
</dbReference>
<dbReference type="Pfam" id="PF13385">
    <property type="entry name" value="Laminin_G_3"/>
    <property type="match status" value="1"/>
</dbReference>
<organism evidence="6 7">
    <name type="scientific">Bacteroides xylanisolvens</name>
    <dbReference type="NCBI Taxonomy" id="371601"/>
    <lineage>
        <taxon>Bacteria</taxon>
        <taxon>Pseudomonadati</taxon>
        <taxon>Bacteroidota</taxon>
        <taxon>Bacteroidia</taxon>
        <taxon>Bacteroidales</taxon>
        <taxon>Bacteroidaceae</taxon>
        <taxon>Bacteroides</taxon>
    </lineage>
</organism>
<evidence type="ECO:0000256" key="2">
    <source>
        <dbReference type="ARBA" id="ARBA00023157"/>
    </source>
</evidence>
<evidence type="ECO:0000313" key="7">
    <source>
        <dbReference type="Proteomes" id="UP000434604"/>
    </source>
</evidence>
<dbReference type="Pfam" id="PF08522">
    <property type="entry name" value="BT_3987-like_N"/>
    <property type="match status" value="1"/>
</dbReference>
<evidence type="ECO:0000256" key="3">
    <source>
        <dbReference type="SAM" id="MobiDB-lite"/>
    </source>
</evidence>
<dbReference type="InterPro" id="IPR013320">
    <property type="entry name" value="ConA-like_dom_sf"/>
</dbReference>
<gene>
    <name evidence="6" type="ORF">GA398_17575</name>
</gene>
<accession>A0A7J5PTP1</accession>
<feature type="domain" description="LamG-like jellyroll fold" evidence="5">
    <location>
        <begin position="185"/>
        <end position="315"/>
    </location>
</feature>
<feature type="region of interest" description="Disordered" evidence="3">
    <location>
        <begin position="358"/>
        <end position="381"/>
    </location>
</feature>
<keyword evidence="2" id="KW-1015">Disulfide bond</keyword>
<feature type="chain" id="PRO_5029883390" evidence="4">
    <location>
        <begin position="23"/>
        <end position="394"/>
    </location>
</feature>
<sequence length="394" mass="44315">MKHIKLLYTCALVALSFSGVSCNDSESDLLEPKLFFEDKVVKVEVEEDTYECEIASRISNMVKNEVNITYEIGDQSLVDKYNQKHGITGLLMSADNYVMGEKTSKINAGELYADPCEISLKNISKGEFGVTYILPVVVKSSDIAMVEGSNVAYIVVKKPIVINKVYDINPNWLDVRLPVSCKAMGALTYEALVYADYWNNLGTIMGNEGVLIMRTGDLKHPDNELQMAGDGVAMQVPDASILQLNKWYHVAFTYDGSVGTLYVNGQKIVEKTMGEKTFNLNQHFSIGYAYDYDPNRKWYGYMSEVRLWSVARTANQIRENMMYVDPNTSGLVGYWKLNGEDYEKRTEDGQNIWYVLDQSPNHNDATSNNGRRGDNGASQSFVQPTVVDMKVKLE</sequence>
<dbReference type="GO" id="GO:0004553">
    <property type="term" value="F:hydrolase activity, hydrolyzing O-glycosyl compounds"/>
    <property type="evidence" value="ECO:0007669"/>
    <property type="project" value="UniProtKB-ARBA"/>
</dbReference>
<proteinExistence type="predicted"/>
<dbReference type="Proteomes" id="UP000434604">
    <property type="component" value="Unassembled WGS sequence"/>
</dbReference>